<dbReference type="RefSeq" id="WP_048673488.1">
    <property type="nucleotide sequence ID" value="NZ_CBTJ020000043.1"/>
</dbReference>
<dbReference type="GO" id="GO:0046656">
    <property type="term" value="P:folic acid biosynthetic process"/>
    <property type="evidence" value="ECO:0007669"/>
    <property type="project" value="UniProtKB-KW"/>
</dbReference>
<dbReference type="Proteomes" id="UP000035760">
    <property type="component" value="Unassembled WGS sequence"/>
</dbReference>
<dbReference type="SUPFAM" id="SSF55083">
    <property type="entry name" value="6-hydroxymethyl-7,8-dihydropterin pyrophosphokinase, HPPK"/>
    <property type="match status" value="1"/>
</dbReference>
<comment type="caution">
    <text evidence="9">The sequence shown here is derived from an EMBL/GenBank/DDBJ whole genome shotgun (WGS) entry which is preliminary data.</text>
</comment>
<dbReference type="InterPro" id="IPR000550">
    <property type="entry name" value="Hppk"/>
</dbReference>
<evidence type="ECO:0000256" key="6">
    <source>
        <dbReference type="ARBA" id="ARBA00022840"/>
    </source>
</evidence>
<dbReference type="STRING" id="1400863.BN873_360028"/>
<dbReference type="InterPro" id="IPR035907">
    <property type="entry name" value="Hppk_sf"/>
</dbReference>
<dbReference type="PANTHER" id="PTHR43071">
    <property type="entry name" value="2-AMINO-4-HYDROXY-6-HYDROXYMETHYLDIHYDROPTERIDINE PYROPHOSPHOKINASE"/>
    <property type="match status" value="1"/>
</dbReference>
<evidence type="ECO:0000256" key="3">
    <source>
        <dbReference type="ARBA" id="ARBA00022679"/>
    </source>
</evidence>
<dbReference type="Gene3D" id="3.30.70.560">
    <property type="entry name" value="7,8-Dihydro-6-hydroxymethylpterin-pyrophosphokinase HPPK"/>
    <property type="match status" value="1"/>
</dbReference>
<dbReference type="PROSITE" id="PS00794">
    <property type="entry name" value="HPPK"/>
    <property type="match status" value="1"/>
</dbReference>
<evidence type="ECO:0000256" key="2">
    <source>
        <dbReference type="ARBA" id="ARBA00013253"/>
    </source>
</evidence>
<evidence type="ECO:0000256" key="5">
    <source>
        <dbReference type="ARBA" id="ARBA00022777"/>
    </source>
</evidence>
<dbReference type="GO" id="GO:0016301">
    <property type="term" value="F:kinase activity"/>
    <property type="evidence" value="ECO:0007669"/>
    <property type="project" value="UniProtKB-KW"/>
</dbReference>
<dbReference type="EMBL" id="CBTJ020000043">
    <property type="protein sequence ID" value="CDI02934.1"/>
    <property type="molecule type" value="Genomic_DNA"/>
</dbReference>
<keyword evidence="5" id="KW-0418">Kinase</keyword>
<dbReference type="EC" id="2.7.6.3" evidence="2"/>
<dbReference type="GO" id="GO:0003848">
    <property type="term" value="F:2-amino-4-hydroxy-6-hydroxymethyldihydropteridine diphosphokinase activity"/>
    <property type="evidence" value="ECO:0007669"/>
    <property type="project" value="UniProtKB-EC"/>
</dbReference>
<evidence type="ECO:0000256" key="1">
    <source>
        <dbReference type="ARBA" id="ARBA00005051"/>
    </source>
</evidence>
<reference evidence="9" key="2">
    <citation type="submission" date="2014-03" db="EMBL/GenBank/DDBJ databases">
        <title>Candidatus Competibacter-lineage genomes retrieved from metagenomes reveal functional metabolic diversity.</title>
        <authorList>
            <person name="McIlroy S.J."/>
            <person name="Albertsen M."/>
            <person name="Andresen E.K."/>
            <person name="Saunders A.M."/>
            <person name="Kristiansen R."/>
            <person name="Stokholm-Bjerregaard M."/>
            <person name="Nielsen K.L."/>
            <person name="Nielsen P.H."/>
        </authorList>
    </citation>
    <scope>NUCLEOTIDE SEQUENCE</scope>
    <source>
        <strain evidence="9">Run_A_D11</strain>
    </source>
</reference>
<keyword evidence="10" id="KW-1185">Reference proteome</keyword>
<organism evidence="9 10">
    <name type="scientific">Candidatus Competibacter denitrificans Run_A_D11</name>
    <dbReference type="NCBI Taxonomy" id="1400863"/>
    <lineage>
        <taxon>Bacteria</taxon>
        <taxon>Pseudomonadati</taxon>
        <taxon>Pseudomonadota</taxon>
        <taxon>Gammaproteobacteria</taxon>
        <taxon>Candidatus Competibacteraceae</taxon>
        <taxon>Candidatus Competibacter</taxon>
    </lineage>
</organism>
<reference evidence="9" key="1">
    <citation type="submission" date="2013-07" db="EMBL/GenBank/DDBJ databases">
        <authorList>
            <person name="McIlroy S."/>
        </authorList>
    </citation>
    <scope>NUCLEOTIDE SEQUENCE [LARGE SCALE GENOMIC DNA]</scope>
    <source>
        <strain evidence="9">Run_A_D11</strain>
    </source>
</reference>
<protein>
    <recommendedName>
        <fullName evidence="2">2-amino-4-hydroxy-6-hydroxymethyldihydropteridine diphosphokinase</fullName>
        <ecNumber evidence="2">2.7.6.3</ecNumber>
    </recommendedName>
</protein>
<evidence type="ECO:0000313" key="9">
    <source>
        <dbReference type="EMBL" id="CDI02934.1"/>
    </source>
</evidence>
<dbReference type="UniPathway" id="UPA00077">
    <property type="reaction ID" value="UER00155"/>
</dbReference>
<dbReference type="Pfam" id="PF01288">
    <property type="entry name" value="HPPK"/>
    <property type="match status" value="1"/>
</dbReference>
<evidence type="ECO:0000256" key="4">
    <source>
        <dbReference type="ARBA" id="ARBA00022741"/>
    </source>
</evidence>
<proteinExistence type="predicted"/>
<keyword evidence="6" id="KW-0067">ATP-binding</keyword>
<dbReference type="AlphaFoldDB" id="W6M8G8"/>
<evidence type="ECO:0000259" key="8">
    <source>
        <dbReference type="PROSITE" id="PS00794"/>
    </source>
</evidence>
<keyword evidence="7" id="KW-0289">Folate biosynthesis</keyword>
<feature type="domain" description="7,8-dihydro-6-hydroxymethylpterin-pyrophosphokinase" evidence="8">
    <location>
        <begin position="85"/>
        <end position="96"/>
    </location>
</feature>
<accession>W6M8G8</accession>
<sequence>MTWVCVGIGSNIDPERNICAALAALNRHFGPLLVSTVYANPPVGFVGDDFLNLVVRFDTDLPPPRLAAELREIEKCQQPSGKEVRFAPRALDLDLLLYADAVLIADGVRVPRRDITRYAFVLRPLAEVAGDCLHPLLGVTFAELWERFDQSHERLQPVVLPCAH</sequence>
<dbReference type="OrthoDB" id="9790168at2"/>
<dbReference type="GO" id="GO:0046654">
    <property type="term" value="P:tetrahydrofolate biosynthetic process"/>
    <property type="evidence" value="ECO:0007669"/>
    <property type="project" value="UniProtKB-UniPathway"/>
</dbReference>
<dbReference type="PANTHER" id="PTHR43071:SF2">
    <property type="entry name" value="2-AMINO-4-HYDROXY-6-HYDROXYMETHYLDIHYDROPTERIDINE PYROPHOSPHOKINASE"/>
    <property type="match status" value="1"/>
</dbReference>
<evidence type="ECO:0000256" key="7">
    <source>
        <dbReference type="ARBA" id="ARBA00022909"/>
    </source>
</evidence>
<name>W6M8G8_9GAMM</name>
<comment type="pathway">
    <text evidence="1">Cofactor biosynthesis; tetrahydrofolate biosynthesis; 2-amino-4-hydroxy-6-hydroxymethyl-7,8-dihydropteridine diphosphate from 7,8-dihydroneopterin triphosphate: step 4/4.</text>
</comment>
<gene>
    <name evidence="9" type="ORF">BN873_360028</name>
</gene>
<dbReference type="GO" id="GO:0005524">
    <property type="term" value="F:ATP binding"/>
    <property type="evidence" value="ECO:0007669"/>
    <property type="project" value="UniProtKB-KW"/>
</dbReference>
<keyword evidence="4" id="KW-0547">Nucleotide-binding</keyword>
<dbReference type="NCBIfam" id="TIGR01498">
    <property type="entry name" value="folK"/>
    <property type="match status" value="1"/>
</dbReference>
<evidence type="ECO:0000313" key="10">
    <source>
        <dbReference type="Proteomes" id="UP000035760"/>
    </source>
</evidence>
<keyword evidence="3" id="KW-0808">Transferase</keyword>